<dbReference type="GO" id="GO:0015095">
    <property type="term" value="F:magnesium ion transmembrane transporter activity"/>
    <property type="evidence" value="ECO:0007669"/>
    <property type="project" value="InterPro"/>
</dbReference>
<dbReference type="Proteomes" id="UP001515480">
    <property type="component" value="Unassembled WGS sequence"/>
</dbReference>
<feature type="transmembrane region" description="Helical" evidence="5">
    <location>
        <begin position="49"/>
        <end position="70"/>
    </location>
</feature>
<dbReference type="InterPro" id="IPR037185">
    <property type="entry name" value="EmrE-like"/>
</dbReference>
<dbReference type="AlphaFoldDB" id="A0AB34K4P6"/>
<feature type="transmembrane region" description="Helical" evidence="5">
    <location>
        <begin position="241"/>
        <end position="259"/>
    </location>
</feature>
<evidence type="ECO:0008006" key="8">
    <source>
        <dbReference type="Google" id="ProtNLM"/>
    </source>
</evidence>
<dbReference type="GO" id="GO:0016020">
    <property type="term" value="C:membrane"/>
    <property type="evidence" value="ECO:0007669"/>
    <property type="project" value="UniProtKB-SubCell"/>
</dbReference>
<sequence>MFTEARHTVGVLLALSGNLVISIGLSLTKHAHNVNQERAHPRPYIRLPLWWVGFLATLVGEIGNFASYGFTEASVVAPLGAVSVLANAFIAACWLGEGLGVRKVLGCGLCIVGGFVIVLSRPASSVTIDVATFIKYMQDRVFAVYMVLLSAAVLLLVGFQDKFGHRHVAYYVMLCSLLGSVTVMACKGVSTFINLWISAQSPPPFDQPVFYLLATVLACTAVLQIRYLNEAMENFGNMETVPVYYVLFTLATLVGSNILYKDFEDEDPSSLALFGGGCLFTFCGVKLLTSSESGAYAGSGSYRASNGTAAEDQETRDYFALEDGSMKAAPQLRSANSNPRVFGYLEGGDSLQPLTLLNTPMGLSGDVIRRTFTVIPTEGSRAFTPDRGQRECVTPRSDARCVVGDRDRPVPCCRANSL</sequence>
<feature type="transmembrane region" description="Helical" evidence="5">
    <location>
        <begin position="209"/>
        <end position="229"/>
    </location>
</feature>
<accession>A0AB34K4P6</accession>
<keyword evidence="7" id="KW-1185">Reference proteome</keyword>
<gene>
    <name evidence="6" type="ORF">AB1Y20_000032</name>
</gene>
<feature type="transmembrane region" description="Helical" evidence="5">
    <location>
        <begin position="142"/>
        <end position="159"/>
    </location>
</feature>
<evidence type="ECO:0000256" key="5">
    <source>
        <dbReference type="SAM" id="Phobius"/>
    </source>
</evidence>
<feature type="transmembrane region" description="Helical" evidence="5">
    <location>
        <begin position="271"/>
        <end position="289"/>
    </location>
</feature>
<keyword evidence="2 5" id="KW-0812">Transmembrane</keyword>
<keyword evidence="4 5" id="KW-0472">Membrane</keyword>
<dbReference type="Pfam" id="PF05653">
    <property type="entry name" value="Mg_trans_NIPA"/>
    <property type="match status" value="1"/>
</dbReference>
<proteinExistence type="predicted"/>
<feature type="transmembrane region" description="Helical" evidence="5">
    <location>
        <begin position="6"/>
        <end position="28"/>
    </location>
</feature>
<dbReference type="SUPFAM" id="SSF103481">
    <property type="entry name" value="Multidrug resistance efflux transporter EmrE"/>
    <property type="match status" value="1"/>
</dbReference>
<comment type="caution">
    <text evidence="6">The sequence shown here is derived from an EMBL/GenBank/DDBJ whole genome shotgun (WGS) entry which is preliminary data.</text>
</comment>
<keyword evidence="3 5" id="KW-1133">Transmembrane helix</keyword>
<reference evidence="6 7" key="1">
    <citation type="journal article" date="2024" name="Science">
        <title>Giant polyketide synthase enzymes in the biosynthesis of giant marine polyether toxins.</title>
        <authorList>
            <person name="Fallon T.R."/>
            <person name="Shende V.V."/>
            <person name="Wierzbicki I.H."/>
            <person name="Pendleton A.L."/>
            <person name="Watervoot N.F."/>
            <person name="Auber R.P."/>
            <person name="Gonzalez D.J."/>
            <person name="Wisecaver J.H."/>
            <person name="Moore B.S."/>
        </authorList>
    </citation>
    <scope>NUCLEOTIDE SEQUENCE [LARGE SCALE GENOMIC DNA]</scope>
    <source>
        <strain evidence="6 7">12B1</strain>
    </source>
</reference>
<name>A0AB34K4P6_PRYPA</name>
<evidence type="ECO:0000256" key="4">
    <source>
        <dbReference type="ARBA" id="ARBA00023136"/>
    </source>
</evidence>
<evidence type="ECO:0000313" key="6">
    <source>
        <dbReference type="EMBL" id="KAL1529070.1"/>
    </source>
</evidence>
<dbReference type="PANTHER" id="PTHR12570">
    <property type="match status" value="1"/>
</dbReference>
<evidence type="ECO:0000256" key="1">
    <source>
        <dbReference type="ARBA" id="ARBA00004141"/>
    </source>
</evidence>
<comment type="subcellular location">
    <subcellularLocation>
        <location evidence="1">Membrane</location>
        <topology evidence="1">Multi-pass membrane protein</topology>
    </subcellularLocation>
</comment>
<feature type="transmembrane region" description="Helical" evidence="5">
    <location>
        <begin position="104"/>
        <end position="122"/>
    </location>
</feature>
<dbReference type="InterPro" id="IPR008521">
    <property type="entry name" value="Mg_trans_NIPA"/>
</dbReference>
<protein>
    <recommendedName>
        <fullName evidence="8">Magnesium transporter</fullName>
    </recommendedName>
</protein>
<evidence type="ECO:0000256" key="2">
    <source>
        <dbReference type="ARBA" id="ARBA00022692"/>
    </source>
</evidence>
<feature type="transmembrane region" description="Helical" evidence="5">
    <location>
        <begin position="171"/>
        <end position="197"/>
    </location>
</feature>
<evidence type="ECO:0000256" key="3">
    <source>
        <dbReference type="ARBA" id="ARBA00022989"/>
    </source>
</evidence>
<dbReference type="EMBL" id="JBGBPQ010000001">
    <property type="protein sequence ID" value="KAL1529070.1"/>
    <property type="molecule type" value="Genomic_DNA"/>
</dbReference>
<organism evidence="6 7">
    <name type="scientific">Prymnesium parvum</name>
    <name type="common">Toxic golden alga</name>
    <dbReference type="NCBI Taxonomy" id="97485"/>
    <lineage>
        <taxon>Eukaryota</taxon>
        <taxon>Haptista</taxon>
        <taxon>Haptophyta</taxon>
        <taxon>Prymnesiophyceae</taxon>
        <taxon>Prymnesiales</taxon>
        <taxon>Prymnesiaceae</taxon>
        <taxon>Prymnesium</taxon>
    </lineage>
</organism>
<feature type="transmembrane region" description="Helical" evidence="5">
    <location>
        <begin position="76"/>
        <end position="95"/>
    </location>
</feature>
<evidence type="ECO:0000313" key="7">
    <source>
        <dbReference type="Proteomes" id="UP001515480"/>
    </source>
</evidence>
<dbReference type="PANTHER" id="PTHR12570:SF65">
    <property type="entry name" value="MAGNESIUM TRANSPORTER NIPA9-RELATED"/>
    <property type="match status" value="1"/>
</dbReference>